<dbReference type="OMA" id="VDKPSGF"/>
<accession>M4C196</accession>
<dbReference type="eggNOG" id="KOG2529">
    <property type="taxonomic scope" value="Eukaryota"/>
</dbReference>
<proteinExistence type="inferred from homology"/>
<dbReference type="EC" id="5.4.99.25" evidence="2"/>
<dbReference type="GO" id="GO:0160148">
    <property type="term" value="F:tRNA pseudouridine(55) synthase activity"/>
    <property type="evidence" value="ECO:0007669"/>
    <property type="project" value="UniProtKB-EC"/>
</dbReference>
<dbReference type="InterPro" id="IPR014780">
    <property type="entry name" value="tRNA_psdUridine_synth_TruB"/>
</dbReference>
<dbReference type="AlphaFoldDB" id="M4C196"/>
<dbReference type="InParanoid" id="M4C196"/>
<keyword evidence="4" id="KW-0413">Isomerase</keyword>
<dbReference type="CDD" id="cd02573">
    <property type="entry name" value="PseudoU_synth_EcTruB"/>
    <property type="match status" value="1"/>
</dbReference>
<dbReference type="HAMAP" id="MF_01080">
    <property type="entry name" value="TruB_bact"/>
    <property type="match status" value="1"/>
</dbReference>
<comment type="similarity">
    <text evidence="1">Belongs to the pseudouridine synthase TruB family.</text>
</comment>
<evidence type="ECO:0000313" key="6">
    <source>
        <dbReference type="EnsemblProtists" id="HpaP812834"/>
    </source>
</evidence>
<evidence type="ECO:0000256" key="1">
    <source>
        <dbReference type="ARBA" id="ARBA00008999"/>
    </source>
</evidence>
<dbReference type="PANTHER" id="PTHR13767">
    <property type="entry name" value="TRNA-PSEUDOURIDINE SYNTHASE"/>
    <property type="match status" value="1"/>
</dbReference>
<dbReference type="VEuPathDB" id="FungiDB:HpaG812834"/>
<reference evidence="7" key="1">
    <citation type="journal article" date="2010" name="Science">
        <title>Signatures of adaptation to obligate biotrophy in the Hyaloperonospora arabidopsidis genome.</title>
        <authorList>
            <person name="Baxter L."/>
            <person name="Tripathy S."/>
            <person name="Ishaque N."/>
            <person name="Boot N."/>
            <person name="Cabral A."/>
            <person name="Kemen E."/>
            <person name="Thines M."/>
            <person name="Ah-Fong A."/>
            <person name="Anderson R."/>
            <person name="Badejoko W."/>
            <person name="Bittner-Eddy P."/>
            <person name="Boore J.L."/>
            <person name="Chibucos M.C."/>
            <person name="Coates M."/>
            <person name="Dehal P."/>
            <person name="Delehaunty K."/>
            <person name="Dong S."/>
            <person name="Downton P."/>
            <person name="Dumas B."/>
            <person name="Fabro G."/>
            <person name="Fronick C."/>
            <person name="Fuerstenberg S.I."/>
            <person name="Fulton L."/>
            <person name="Gaulin E."/>
            <person name="Govers F."/>
            <person name="Hughes L."/>
            <person name="Humphray S."/>
            <person name="Jiang R.H."/>
            <person name="Judelson H."/>
            <person name="Kamoun S."/>
            <person name="Kyung K."/>
            <person name="Meijer H."/>
            <person name="Minx P."/>
            <person name="Morris P."/>
            <person name="Nelson J."/>
            <person name="Phuntumart V."/>
            <person name="Qutob D."/>
            <person name="Rehmany A."/>
            <person name="Rougon-Cardoso A."/>
            <person name="Ryden P."/>
            <person name="Torto-Alalibo T."/>
            <person name="Studholme D."/>
            <person name="Wang Y."/>
            <person name="Win J."/>
            <person name="Wood J."/>
            <person name="Clifton S.W."/>
            <person name="Rogers J."/>
            <person name="Van den Ackerveken G."/>
            <person name="Jones J.D."/>
            <person name="McDowell J.M."/>
            <person name="Beynon J."/>
            <person name="Tyler B.M."/>
        </authorList>
    </citation>
    <scope>NUCLEOTIDE SEQUENCE [LARGE SCALE GENOMIC DNA]</scope>
    <source>
        <strain evidence="7">Emoy2</strain>
    </source>
</reference>
<keyword evidence="3" id="KW-0819">tRNA processing</keyword>
<dbReference type="GO" id="GO:1990481">
    <property type="term" value="P:mRNA pseudouridine synthesis"/>
    <property type="evidence" value="ECO:0007669"/>
    <property type="project" value="TreeGrafter"/>
</dbReference>
<dbReference type="InterPro" id="IPR020103">
    <property type="entry name" value="PsdUridine_synth_cat_dom_sf"/>
</dbReference>
<dbReference type="STRING" id="559515.M4C196"/>
<dbReference type="Gene3D" id="3.30.2350.10">
    <property type="entry name" value="Pseudouridine synthase"/>
    <property type="match status" value="1"/>
</dbReference>
<organism evidence="6 7">
    <name type="scientific">Hyaloperonospora arabidopsidis (strain Emoy2)</name>
    <name type="common">Downy mildew agent</name>
    <name type="synonym">Peronospora arabidopsidis</name>
    <dbReference type="NCBI Taxonomy" id="559515"/>
    <lineage>
        <taxon>Eukaryota</taxon>
        <taxon>Sar</taxon>
        <taxon>Stramenopiles</taxon>
        <taxon>Oomycota</taxon>
        <taxon>Peronosporomycetes</taxon>
        <taxon>Peronosporales</taxon>
        <taxon>Peronosporaceae</taxon>
        <taxon>Hyaloperonospora</taxon>
    </lineage>
</organism>
<dbReference type="InterPro" id="IPR002501">
    <property type="entry name" value="PsdUridine_synth_N"/>
</dbReference>
<dbReference type="SUPFAM" id="SSF55120">
    <property type="entry name" value="Pseudouridine synthase"/>
    <property type="match status" value="1"/>
</dbReference>
<evidence type="ECO:0000313" key="7">
    <source>
        <dbReference type="Proteomes" id="UP000011713"/>
    </source>
</evidence>
<dbReference type="EMBL" id="JH598090">
    <property type="status" value="NOT_ANNOTATED_CDS"/>
    <property type="molecule type" value="Genomic_DNA"/>
</dbReference>
<dbReference type="Proteomes" id="UP000011713">
    <property type="component" value="Unassembled WGS sequence"/>
</dbReference>
<keyword evidence="7" id="KW-1185">Reference proteome</keyword>
<evidence type="ECO:0000259" key="5">
    <source>
        <dbReference type="Pfam" id="PF01509"/>
    </source>
</evidence>
<dbReference type="PANTHER" id="PTHR13767:SF2">
    <property type="entry name" value="PSEUDOURIDYLATE SYNTHASE TRUB1"/>
    <property type="match status" value="1"/>
</dbReference>
<dbReference type="GO" id="GO:0003723">
    <property type="term" value="F:RNA binding"/>
    <property type="evidence" value="ECO:0007669"/>
    <property type="project" value="InterPro"/>
</dbReference>
<dbReference type="HOGENOM" id="CLU_032087_0_0_1"/>
<protein>
    <recommendedName>
        <fullName evidence="2">tRNA pseudouridine(55) synthase</fullName>
        <ecNumber evidence="2">5.4.99.25</ecNumber>
    </recommendedName>
</protein>
<feature type="domain" description="Pseudouridine synthase II N-terminal" evidence="5">
    <location>
        <begin position="26"/>
        <end position="108"/>
    </location>
</feature>
<sequence>MTPSGFLNVRKPAGLTSHQCVGTIRRALDTQRQVGHGGTLDPMATGVLTVAVGRATRFLQFLTTGKEYRGVIRLGVTTDSDDITGEMLTQHAVPWVTEETVQRALQRYLDKGWGRKEEEVEQEERAIEDRADERLTCCRFIGSIDQVPPRVSAIKRNGVRMYKLARANNERVGRKREFSVTPRRVYIEHIDVEKFTQGDFPEVEIRVDCGGGTYIRSIARECGEALVVPPEQTDSSYELRNPAGDLCAGGTLTKLERTRSGIFTIAGSLSLDEIRAKAEKGDVPLQPIESMLQHLSFAELPQHTVQRWLNGGVVAVPADEINCVKNKHYSLISGKPIRIYSRTSPGLLGVAQVDPQAQRNEFRLTKRLFI</sequence>
<evidence type="ECO:0000256" key="2">
    <source>
        <dbReference type="ARBA" id="ARBA00012787"/>
    </source>
</evidence>
<evidence type="ECO:0000256" key="3">
    <source>
        <dbReference type="ARBA" id="ARBA00022694"/>
    </source>
</evidence>
<evidence type="ECO:0000256" key="4">
    <source>
        <dbReference type="ARBA" id="ARBA00023235"/>
    </source>
</evidence>
<reference evidence="6" key="2">
    <citation type="submission" date="2015-06" db="UniProtKB">
        <authorList>
            <consortium name="EnsemblProtists"/>
        </authorList>
    </citation>
    <scope>IDENTIFICATION</scope>
    <source>
        <strain evidence="6">Emoy2</strain>
    </source>
</reference>
<name>M4C196_HYAAE</name>
<dbReference type="GO" id="GO:0006400">
    <property type="term" value="P:tRNA modification"/>
    <property type="evidence" value="ECO:0007669"/>
    <property type="project" value="TreeGrafter"/>
</dbReference>
<feature type="domain" description="Pseudouridine synthase II N-terminal" evidence="5">
    <location>
        <begin position="128"/>
        <end position="215"/>
    </location>
</feature>
<dbReference type="EnsemblProtists" id="HpaT812834">
    <property type="protein sequence ID" value="HpaP812834"/>
    <property type="gene ID" value="HpaG812834"/>
</dbReference>
<dbReference type="Pfam" id="PF01509">
    <property type="entry name" value="TruB_N"/>
    <property type="match status" value="2"/>
</dbReference>